<evidence type="ECO:0000313" key="3">
    <source>
        <dbReference type="Proteomes" id="UP001143364"/>
    </source>
</evidence>
<keyword evidence="3" id="KW-1185">Reference proteome</keyword>
<feature type="compositionally biased region" description="Basic and acidic residues" evidence="1">
    <location>
        <begin position="228"/>
        <end position="239"/>
    </location>
</feature>
<proteinExistence type="predicted"/>
<dbReference type="Proteomes" id="UP001143364">
    <property type="component" value="Unassembled WGS sequence"/>
</dbReference>
<evidence type="ECO:0000256" key="1">
    <source>
        <dbReference type="SAM" id="MobiDB-lite"/>
    </source>
</evidence>
<organism evidence="2 3">
    <name type="scientific">Methylopila jiangsuensis</name>
    <dbReference type="NCBI Taxonomy" id="586230"/>
    <lineage>
        <taxon>Bacteria</taxon>
        <taxon>Pseudomonadati</taxon>
        <taxon>Pseudomonadota</taxon>
        <taxon>Alphaproteobacteria</taxon>
        <taxon>Hyphomicrobiales</taxon>
        <taxon>Methylopilaceae</taxon>
        <taxon>Methylopila</taxon>
    </lineage>
</organism>
<feature type="region of interest" description="Disordered" evidence="1">
    <location>
        <begin position="194"/>
        <end position="264"/>
    </location>
</feature>
<reference evidence="2" key="1">
    <citation type="journal article" date="2014" name="Int. J. Syst. Evol. Microbiol.">
        <title>Complete genome sequence of Corynebacterium casei LMG S-19264T (=DSM 44701T), isolated from a smear-ripened cheese.</title>
        <authorList>
            <consortium name="US DOE Joint Genome Institute (JGI-PGF)"/>
            <person name="Walter F."/>
            <person name="Albersmeier A."/>
            <person name="Kalinowski J."/>
            <person name="Ruckert C."/>
        </authorList>
    </citation>
    <scope>NUCLEOTIDE SEQUENCE</scope>
    <source>
        <strain evidence="2">VKM B-2555</strain>
    </source>
</reference>
<gene>
    <name evidence="2" type="ORF">GCM10008171_01610</name>
</gene>
<evidence type="ECO:0000313" key="2">
    <source>
        <dbReference type="EMBL" id="GLK74908.1"/>
    </source>
</evidence>
<name>A0A9W6N266_9HYPH</name>
<feature type="compositionally biased region" description="Basic and acidic residues" evidence="1">
    <location>
        <begin position="246"/>
        <end position="264"/>
    </location>
</feature>
<protein>
    <submittedName>
        <fullName evidence="2">Uncharacterized protein</fullName>
    </submittedName>
</protein>
<dbReference type="EMBL" id="BSFK01000003">
    <property type="protein sequence ID" value="GLK74908.1"/>
    <property type="molecule type" value="Genomic_DNA"/>
</dbReference>
<sequence>MPGKSLIQVDKRAADKLHADITKFADNRIRRAHAFALNKAAIELQKEQRAAVKQHLDRPTPFFLKGASLMTNIDLDGNAPLEIEIEPSEAVNPRLKYQILGGDREAGDVGPANTHVPIPNWNALQSSVARGAGVRITKNAYGNMPKTAYGRVMAAITRDKKKSPKKRSARLFMGVIEGVYGIWALPKYQRNDAEHDRGRSRRDGQHALQRTQRLARPAESEGFAGQSDGRHARDQDRGARRQIGRPADERRRRQRADRCGPRGP</sequence>
<accession>A0A9W6N266</accession>
<comment type="caution">
    <text evidence="2">The sequence shown here is derived from an EMBL/GenBank/DDBJ whole genome shotgun (WGS) entry which is preliminary data.</text>
</comment>
<feature type="compositionally biased region" description="Basic and acidic residues" evidence="1">
    <location>
        <begin position="194"/>
        <end position="205"/>
    </location>
</feature>
<reference evidence="2" key="2">
    <citation type="submission" date="2023-01" db="EMBL/GenBank/DDBJ databases">
        <authorList>
            <person name="Sun Q."/>
            <person name="Evtushenko L."/>
        </authorList>
    </citation>
    <scope>NUCLEOTIDE SEQUENCE</scope>
    <source>
        <strain evidence="2">VKM B-2555</strain>
    </source>
</reference>
<dbReference type="AlphaFoldDB" id="A0A9W6N266"/>